<reference evidence="1 2" key="1">
    <citation type="submission" date="2024-02" db="EMBL/GenBank/DDBJ databases">
        <authorList>
            <person name="Chen Y."/>
            <person name="Shah S."/>
            <person name="Dougan E. K."/>
            <person name="Thang M."/>
            <person name="Chan C."/>
        </authorList>
    </citation>
    <scope>NUCLEOTIDE SEQUENCE [LARGE SCALE GENOMIC DNA]</scope>
</reference>
<dbReference type="Proteomes" id="UP001642484">
    <property type="component" value="Unassembled WGS sequence"/>
</dbReference>
<evidence type="ECO:0000313" key="1">
    <source>
        <dbReference type="EMBL" id="CAK9049849.1"/>
    </source>
</evidence>
<accession>A0ABP0MGJ0</accession>
<keyword evidence="2" id="KW-1185">Reference proteome</keyword>
<protein>
    <submittedName>
        <fullName evidence="1">Uncharacterized protein</fullName>
    </submittedName>
</protein>
<sequence length="101" mass="11199">MDLGFEGFEAHLPGFCQSNAWPSLLLNVLNLDPTLAGFIFQDHVWIGKVLEVRVTDLGKPSSLFQGLDQFQLLLNYIRQVTASTKSSTKIFPRASFVSVVA</sequence>
<comment type="caution">
    <text evidence="1">The sequence shown here is derived from an EMBL/GenBank/DDBJ whole genome shotgun (WGS) entry which is preliminary data.</text>
</comment>
<proteinExistence type="predicted"/>
<gene>
    <name evidence="1" type="ORF">CCMP2556_LOCUS25470</name>
</gene>
<name>A0ABP0MGJ0_9DINO</name>
<dbReference type="EMBL" id="CAXAMN010017114">
    <property type="protein sequence ID" value="CAK9049849.1"/>
    <property type="molecule type" value="Genomic_DNA"/>
</dbReference>
<evidence type="ECO:0000313" key="2">
    <source>
        <dbReference type="Proteomes" id="UP001642484"/>
    </source>
</evidence>
<organism evidence="1 2">
    <name type="scientific">Durusdinium trenchii</name>
    <dbReference type="NCBI Taxonomy" id="1381693"/>
    <lineage>
        <taxon>Eukaryota</taxon>
        <taxon>Sar</taxon>
        <taxon>Alveolata</taxon>
        <taxon>Dinophyceae</taxon>
        <taxon>Suessiales</taxon>
        <taxon>Symbiodiniaceae</taxon>
        <taxon>Durusdinium</taxon>
    </lineage>
</organism>